<dbReference type="InterPro" id="IPR005467">
    <property type="entry name" value="His_kinase_dom"/>
</dbReference>
<accession>A0A432VSB3</accession>
<dbReference type="Pfam" id="PF00512">
    <property type="entry name" value="HisKA"/>
    <property type="match status" value="1"/>
</dbReference>
<dbReference type="SUPFAM" id="SSF55874">
    <property type="entry name" value="ATPase domain of HSP90 chaperone/DNA topoisomerase II/histidine kinase"/>
    <property type="match status" value="1"/>
</dbReference>
<dbReference type="GO" id="GO:0005886">
    <property type="term" value="C:plasma membrane"/>
    <property type="evidence" value="ECO:0007669"/>
    <property type="project" value="UniProtKB-SubCell"/>
</dbReference>
<evidence type="ECO:0000259" key="15">
    <source>
        <dbReference type="PROSITE" id="PS50109"/>
    </source>
</evidence>
<reference evidence="17 18" key="1">
    <citation type="journal article" date="2011" name="Front. Microbiol.">
        <title>Genomic signatures of strain selection and enhancement in Bacillus atrophaeus var. globigii, a historical biowarfare simulant.</title>
        <authorList>
            <person name="Gibbons H.S."/>
            <person name="Broomall S.M."/>
            <person name="McNew L.A."/>
            <person name="Daligault H."/>
            <person name="Chapman C."/>
            <person name="Bruce D."/>
            <person name="Karavis M."/>
            <person name="Krepps M."/>
            <person name="McGregor P.A."/>
            <person name="Hong C."/>
            <person name="Park K.H."/>
            <person name="Akmal A."/>
            <person name="Feldman A."/>
            <person name="Lin J.S."/>
            <person name="Chang W.E."/>
            <person name="Higgs B.W."/>
            <person name="Demirev P."/>
            <person name="Lindquist J."/>
            <person name="Liem A."/>
            <person name="Fochler E."/>
            <person name="Read T.D."/>
            <person name="Tapia R."/>
            <person name="Johnson S."/>
            <person name="Bishop-Lilly K.A."/>
            <person name="Detter C."/>
            <person name="Han C."/>
            <person name="Sozhamannan S."/>
            <person name="Rosenzweig C.N."/>
            <person name="Skowronski E.W."/>
        </authorList>
    </citation>
    <scope>NUCLEOTIDE SEQUENCE [LARGE SCALE GENOMIC DNA]</scope>
    <source>
        <strain evidence="17 18">AK5</strain>
    </source>
</reference>
<dbReference type="SMART" id="SM00388">
    <property type="entry name" value="HisKA"/>
    <property type="match status" value="1"/>
</dbReference>
<evidence type="ECO:0000256" key="13">
    <source>
        <dbReference type="SAM" id="Coils"/>
    </source>
</evidence>
<feature type="domain" description="Histidine kinase" evidence="15">
    <location>
        <begin position="258"/>
        <end position="483"/>
    </location>
</feature>
<feature type="coiled-coil region" evidence="13">
    <location>
        <begin position="215"/>
        <end position="249"/>
    </location>
</feature>
<keyword evidence="11 14" id="KW-1133">Transmembrane helix</keyword>
<dbReference type="GO" id="GO:0000155">
    <property type="term" value="F:phosphorelay sensor kinase activity"/>
    <property type="evidence" value="ECO:0007669"/>
    <property type="project" value="InterPro"/>
</dbReference>
<evidence type="ECO:0000256" key="10">
    <source>
        <dbReference type="ARBA" id="ARBA00022840"/>
    </source>
</evidence>
<evidence type="ECO:0000256" key="1">
    <source>
        <dbReference type="ARBA" id="ARBA00000085"/>
    </source>
</evidence>
<dbReference type="SMART" id="SM00304">
    <property type="entry name" value="HAMP"/>
    <property type="match status" value="1"/>
</dbReference>
<sequence length="483" mass="53394">MPMLAIVGIGLGVGIERLNSLETERLKDDLELLGRAIRMLVQEAILENDEEAVQRALDSVFDIGRVYGASVYDANGNRVAAAGIASRDLSRSRVAQEVVLTGEQQERTRQISGVEMYSQFLPLFDPLGQPNGFIQINRQASDFDASFARLTRVAWIIWAAMALLTLTVVIFGHYRGVGRHVNQLKQAMTRVEAGERDYRAATDGPGEVAQIAHGLNQMLDSIERKDEELELARQQEQELAEKLQHQEKMAAIGNVASGIAHELGAPLTVIDGRAQRLLRQEEDPDRQRQLIAIRGQVARLTRIVQQLLNYCRPAEEHVEEVADDAAIQLPQLLQDVLDNVRHELDDESLQLRLMLPETPLPIFYASASRLELALVNLVRNAAQVADQWVVVQVDFEPGPVSLHSRQQPELTIRVLDDGPGLTDSLTAQELKEPFVTTKGQGEGTGLGLAIVSNVAKEYRGQLNLENNPEGRGCIATLTLKLAT</sequence>
<dbReference type="InterPro" id="IPR004358">
    <property type="entry name" value="Sig_transdc_His_kin-like_C"/>
</dbReference>
<gene>
    <name evidence="17" type="ORF">CWE06_08725</name>
</gene>
<dbReference type="CDD" id="cd06225">
    <property type="entry name" value="HAMP"/>
    <property type="match status" value="1"/>
</dbReference>
<evidence type="ECO:0000256" key="7">
    <source>
        <dbReference type="ARBA" id="ARBA00022692"/>
    </source>
</evidence>
<dbReference type="InterPro" id="IPR036890">
    <property type="entry name" value="HATPase_C_sf"/>
</dbReference>
<evidence type="ECO:0000256" key="5">
    <source>
        <dbReference type="ARBA" id="ARBA00022553"/>
    </source>
</evidence>
<dbReference type="Proteomes" id="UP000288212">
    <property type="component" value="Unassembled WGS sequence"/>
</dbReference>
<keyword evidence="18" id="KW-1185">Reference proteome</keyword>
<keyword evidence="7 14" id="KW-0812">Transmembrane</keyword>
<proteinExistence type="predicted"/>
<keyword evidence="14" id="KW-0472">Membrane</keyword>
<dbReference type="Pfam" id="PF00672">
    <property type="entry name" value="HAMP"/>
    <property type="match status" value="1"/>
</dbReference>
<dbReference type="PRINTS" id="PR00344">
    <property type="entry name" value="BCTRLSENSOR"/>
</dbReference>
<evidence type="ECO:0000256" key="6">
    <source>
        <dbReference type="ARBA" id="ARBA00022679"/>
    </source>
</evidence>
<comment type="caution">
    <text evidence="17">The sequence shown here is derived from an EMBL/GenBank/DDBJ whole genome shotgun (WGS) entry which is preliminary data.</text>
</comment>
<keyword evidence="13" id="KW-0175">Coiled coil</keyword>
<dbReference type="CDD" id="cd00082">
    <property type="entry name" value="HisKA"/>
    <property type="match status" value="1"/>
</dbReference>
<organism evidence="17 18">
    <name type="scientific">Aliidiomarina haloalkalitolerans</name>
    <dbReference type="NCBI Taxonomy" id="859059"/>
    <lineage>
        <taxon>Bacteria</taxon>
        <taxon>Pseudomonadati</taxon>
        <taxon>Pseudomonadota</taxon>
        <taxon>Gammaproteobacteria</taxon>
        <taxon>Alteromonadales</taxon>
        <taxon>Idiomarinaceae</taxon>
        <taxon>Aliidiomarina</taxon>
    </lineage>
</organism>
<keyword evidence="9 17" id="KW-0418">Kinase</keyword>
<evidence type="ECO:0000256" key="2">
    <source>
        <dbReference type="ARBA" id="ARBA00004651"/>
    </source>
</evidence>
<dbReference type="SMART" id="SM00387">
    <property type="entry name" value="HATPase_c"/>
    <property type="match status" value="1"/>
</dbReference>
<evidence type="ECO:0000256" key="12">
    <source>
        <dbReference type="ARBA" id="ARBA00023012"/>
    </source>
</evidence>
<evidence type="ECO:0000256" key="14">
    <source>
        <dbReference type="SAM" id="Phobius"/>
    </source>
</evidence>
<feature type="domain" description="HAMP" evidence="16">
    <location>
        <begin position="175"/>
        <end position="227"/>
    </location>
</feature>
<evidence type="ECO:0000313" key="17">
    <source>
        <dbReference type="EMBL" id="RUO19250.1"/>
    </source>
</evidence>
<keyword evidence="5" id="KW-0597">Phosphoprotein</keyword>
<evidence type="ECO:0000256" key="9">
    <source>
        <dbReference type="ARBA" id="ARBA00022777"/>
    </source>
</evidence>
<evidence type="ECO:0000256" key="4">
    <source>
        <dbReference type="ARBA" id="ARBA00022475"/>
    </source>
</evidence>
<dbReference type="GO" id="GO:0005524">
    <property type="term" value="F:ATP binding"/>
    <property type="evidence" value="ECO:0007669"/>
    <property type="project" value="UniProtKB-KW"/>
</dbReference>
<dbReference type="InterPro" id="IPR003660">
    <property type="entry name" value="HAMP_dom"/>
</dbReference>
<dbReference type="EC" id="2.7.13.3" evidence="3"/>
<dbReference type="InterPro" id="IPR029151">
    <property type="entry name" value="Sensor-like_sf"/>
</dbReference>
<dbReference type="SUPFAM" id="SSF103190">
    <property type="entry name" value="Sensory domain-like"/>
    <property type="match status" value="1"/>
</dbReference>
<feature type="transmembrane region" description="Helical" evidence="14">
    <location>
        <begin position="153"/>
        <end position="174"/>
    </location>
</feature>
<dbReference type="InterPro" id="IPR036097">
    <property type="entry name" value="HisK_dim/P_sf"/>
</dbReference>
<evidence type="ECO:0000256" key="8">
    <source>
        <dbReference type="ARBA" id="ARBA00022741"/>
    </source>
</evidence>
<dbReference type="PANTHER" id="PTHR43065">
    <property type="entry name" value="SENSOR HISTIDINE KINASE"/>
    <property type="match status" value="1"/>
</dbReference>
<evidence type="ECO:0000259" key="16">
    <source>
        <dbReference type="PROSITE" id="PS50885"/>
    </source>
</evidence>
<dbReference type="Gene3D" id="1.10.287.130">
    <property type="match status" value="1"/>
</dbReference>
<dbReference type="Gene3D" id="6.10.340.10">
    <property type="match status" value="1"/>
</dbReference>
<dbReference type="PROSITE" id="PS50885">
    <property type="entry name" value="HAMP"/>
    <property type="match status" value="1"/>
</dbReference>
<dbReference type="Gene3D" id="3.30.565.10">
    <property type="entry name" value="Histidine kinase-like ATPase, C-terminal domain"/>
    <property type="match status" value="1"/>
</dbReference>
<dbReference type="InterPro" id="IPR003594">
    <property type="entry name" value="HATPase_dom"/>
</dbReference>
<evidence type="ECO:0000313" key="18">
    <source>
        <dbReference type="Proteomes" id="UP000288212"/>
    </source>
</evidence>
<dbReference type="AlphaFoldDB" id="A0A432VSB3"/>
<protein>
    <recommendedName>
        <fullName evidence="3">histidine kinase</fullName>
        <ecNumber evidence="3">2.7.13.3</ecNumber>
    </recommendedName>
</protein>
<dbReference type="Pfam" id="PF02518">
    <property type="entry name" value="HATPase_c"/>
    <property type="match status" value="1"/>
</dbReference>
<name>A0A432VSB3_9GAMM</name>
<dbReference type="PANTHER" id="PTHR43065:SF10">
    <property type="entry name" value="PEROXIDE STRESS-ACTIVATED HISTIDINE KINASE MAK3"/>
    <property type="match status" value="1"/>
</dbReference>
<dbReference type="OrthoDB" id="9772100at2"/>
<dbReference type="EMBL" id="PIPI01000006">
    <property type="protein sequence ID" value="RUO19250.1"/>
    <property type="molecule type" value="Genomic_DNA"/>
</dbReference>
<evidence type="ECO:0000256" key="11">
    <source>
        <dbReference type="ARBA" id="ARBA00022989"/>
    </source>
</evidence>
<comment type="catalytic activity">
    <reaction evidence="1">
        <text>ATP + protein L-histidine = ADP + protein N-phospho-L-histidine.</text>
        <dbReference type="EC" id="2.7.13.3"/>
    </reaction>
</comment>
<dbReference type="PROSITE" id="PS50109">
    <property type="entry name" value="HIS_KIN"/>
    <property type="match status" value="1"/>
</dbReference>
<keyword evidence="10" id="KW-0067">ATP-binding</keyword>
<dbReference type="SUPFAM" id="SSF47384">
    <property type="entry name" value="Homodimeric domain of signal transducing histidine kinase"/>
    <property type="match status" value="1"/>
</dbReference>
<keyword evidence="6" id="KW-0808">Transferase</keyword>
<dbReference type="InterPro" id="IPR003661">
    <property type="entry name" value="HisK_dim/P_dom"/>
</dbReference>
<comment type="subcellular location">
    <subcellularLocation>
        <location evidence="2">Cell membrane</location>
        <topology evidence="2">Multi-pass membrane protein</topology>
    </subcellularLocation>
</comment>
<keyword evidence="12" id="KW-0902">Two-component regulatory system</keyword>
<keyword evidence="8" id="KW-0547">Nucleotide-binding</keyword>
<evidence type="ECO:0000256" key="3">
    <source>
        <dbReference type="ARBA" id="ARBA00012438"/>
    </source>
</evidence>
<keyword evidence="4" id="KW-1003">Cell membrane</keyword>
<dbReference type="SUPFAM" id="SSF158472">
    <property type="entry name" value="HAMP domain-like"/>
    <property type="match status" value="1"/>
</dbReference>